<gene>
    <name evidence="1" type="ORF">KIN20_021893</name>
</gene>
<evidence type="ECO:0000313" key="2">
    <source>
        <dbReference type="Proteomes" id="UP001196413"/>
    </source>
</evidence>
<dbReference type="Proteomes" id="UP001196413">
    <property type="component" value="Unassembled WGS sequence"/>
</dbReference>
<name>A0AAD5QV04_PARTN</name>
<organism evidence="1 2">
    <name type="scientific">Parelaphostrongylus tenuis</name>
    <name type="common">Meningeal worm</name>
    <dbReference type="NCBI Taxonomy" id="148309"/>
    <lineage>
        <taxon>Eukaryota</taxon>
        <taxon>Metazoa</taxon>
        <taxon>Ecdysozoa</taxon>
        <taxon>Nematoda</taxon>
        <taxon>Chromadorea</taxon>
        <taxon>Rhabditida</taxon>
        <taxon>Rhabditina</taxon>
        <taxon>Rhabditomorpha</taxon>
        <taxon>Strongyloidea</taxon>
        <taxon>Metastrongylidae</taxon>
        <taxon>Parelaphostrongylus</taxon>
    </lineage>
</organism>
<protein>
    <submittedName>
        <fullName evidence="1">Uncharacterized protein</fullName>
    </submittedName>
</protein>
<reference evidence="1" key="1">
    <citation type="submission" date="2021-06" db="EMBL/GenBank/DDBJ databases">
        <title>Parelaphostrongylus tenuis whole genome reference sequence.</title>
        <authorList>
            <person name="Garwood T.J."/>
            <person name="Larsen P.A."/>
            <person name="Fountain-Jones N.M."/>
            <person name="Garbe J.R."/>
            <person name="Macchietto M.G."/>
            <person name="Kania S.A."/>
            <person name="Gerhold R.W."/>
            <person name="Richards J.E."/>
            <person name="Wolf T.M."/>
        </authorList>
    </citation>
    <scope>NUCLEOTIDE SEQUENCE</scope>
    <source>
        <strain evidence="1">MNPRO001-30</strain>
        <tissue evidence="1">Meninges</tissue>
    </source>
</reference>
<comment type="caution">
    <text evidence="1">The sequence shown here is derived from an EMBL/GenBank/DDBJ whole genome shotgun (WGS) entry which is preliminary data.</text>
</comment>
<proteinExistence type="predicted"/>
<keyword evidence="2" id="KW-1185">Reference proteome</keyword>
<dbReference type="AlphaFoldDB" id="A0AAD5QV04"/>
<evidence type="ECO:0000313" key="1">
    <source>
        <dbReference type="EMBL" id="KAJ1362367.1"/>
    </source>
</evidence>
<sequence length="128" mass="14638">MAKLTSNQDQAALRHVKVINSVDTLDVLCKEKNGTITTEILGPTCDGDCRDSEGQLRNRGIHFLIASIPLTMLEHGRQMADYYQMRPFITNSKWRLALACLSVDNEEMFLKTQVDFEMSYRNILRKKA</sequence>
<accession>A0AAD5QV04</accession>
<dbReference type="EMBL" id="JAHQIW010004424">
    <property type="protein sequence ID" value="KAJ1362367.1"/>
    <property type="molecule type" value="Genomic_DNA"/>
</dbReference>